<evidence type="ECO:0000313" key="2">
    <source>
        <dbReference type="Proteomes" id="UP000050525"/>
    </source>
</evidence>
<dbReference type="EMBL" id="AKHW03001485">
    <property type="protein sequence ID" value="KYO42082.1"/>
    <property type="molecule type" value="Genomic_DNA"/>
</dbReference>
<dbReference type="Proteomes" id="UP000050525">
    <property type="component" value="Unassembled WGS sequence"/>
</dbReference>
<protein>
    <submittedName>
        <fullName evidence="1">Uncharacterized protein</fullName>
    </submittedName>
</protein>
<sequence>MEIFFWQQQTQAILPADFTEAVVGLLIPFPLNNRIGLFVDKLFCLYAGEWHKIRVWPLQPFEENCSARAPSE</sequence>
<organism evidence="1 2">
    <name type="scientific">Alligator mississippiensis</name>
    <name type="common">American alligator</name>
    <dbReference type="NCBI Taxonomy" id="8496"/>
    <lineage>
        <taxon>Eukaryota</taxon>
        <taxon>Metazoa</taxon>
        <taxon>Chordata</taxon>
        <taxon>Craniata</taxon>
        <taxon>Vertebrata</taxon>
        <taxon>Euteleostomi</taxon>
        <taxon>Archelosauria</taxon>
        <taxon>Archosauria</taxon>
        <taxon>Crocodylia</taxon>
        <taxon>Alligatoridae</taxon>
        <taxon>Alligatorinae</taxon>
        <taxon>Alligator</taxon>
    </lineage>
</organism>
<evidence type="ECO:0000313" key="1">
    <source>
        <dbReference type="EMBL" id="KYO42082.1"/>
    </source>
</evidence>
<proteinExistence type="predicted"/>
<dbReference type="AlphaFoldDB" id="A0A151NYX6"/>
<name>A0A151NYX6_ALLMI</name>
<accession>A0A151NYX6</accession>
<reference evidence="1 2" key="1">
    <citation type="journal article" date="2012" name="Genome Biol.">
        <title>Sequencing three crocodilian genomes to illuminate the evolution of archosaurs and amniotes.</title>
        <authorList>
            <person name="St John J.A."/>
            <person name="Braun E.L."/>
            <person name="Isberg S.R."/>
            <person name="Miles L.G."/>
            <person name="Chong A.Y."/>
            <person name="Gongora J."/>
            <person name="Dalzell P."/>
            <person name="Moran C."/>
            <person name="Bed'hom B."/>
            <person name="Abzhanov A."/>
            <person name="Burgess S.C."/>
            <person name="Cooksey A.M."/>
            <person name="Castoe T.A."/>
            <person name="Crawford N.G."/>
            <person name="Densmore L.D."/>
            <person name="Drew J.C."/>
            <person name="Edwards S.V."/>
            <person name="Faircloth B.C."/>
            <person name="Fujita M.K."/>
            <person name="Greenwold M.J."/>
            <person name="Hoffmann F.G."/>
            <person name="Howard J.M."/>
            <person name="Iguchi T."/>
            <person name="Janes D.E."/>
            <person name="Khan S.Y."/>
            <person name="Kohno S."/>
            <person name="de Koning A.J."/>
            <person name="Lance S.L."/>
            <person name="McCarthy F.M."/>
            <person name="McCormack J.E."/>
            <person name="Merchant M.E."/>
            <person name="Peterson D.G."/>
            <person name="Pollock D.D."/>
            <person name="Pourmand N."/>
            <person name="Raney B.J."/>
            <person name="Roessler K.A."/>
            <person name="Sanford J.R."/>
            <person name="Sawyer R.H."/>
            <person name="Schmidt C.J."/>
            <person name="Triplett E.W."/>
            <person name="Tuberville T.D."/>
            <person name="Venegas-Anaya M."/>
            <person name="Howard J.T."/>
            <person name="Jarvis E.D."/>
            <person name="Guillette L.J.Jr."/>
            <person name="Glenn T.C."/>
            <person name="Green R.E."/>
            <person name="Ray D.A."/>
        </authorList>
    </citation>
    <scope>NUCLEOTIDE SEQUENCE [LARGE SCALE GENOMIC DNA]</scope>
    <source>
        <strain evidence="1">KSC_2009_1</strain>
    </source>
</reference>
<keyword evidence="2" id="KW-1185">Reference proteome</keyword>
<gene>
    <name evidence="1" type="ORF">Y1Q_0002725</name>
</gene>
<comment type="caution">
    <text evidence="1">The sequence shown here is derived from an EMBL/GenBank/DDBJ whole genome shotgun (WGS) entry which is preliminary data.</text>
</comment>